<dbReference type="Proteomes" id="UP001287286">
    <property type="component" value="Unassembled WGS sequence"/>
</dbReference>
<feature type="region of interest" description="Disordered" evidence="1">
    <location>
        <begin position="201"/>
        <end position="327"/>
    </location>
</feature>
<evidence type="ECO:0000313" key="3">
    <source>
        <dbReference type="Proteomes" id="UP001287286"/>
    </source>
</evidence>
<feature type="compositionally biased region" description="Polar residues" evidence="1">
    <location>
        <begin position="1"/>
        <end position="13"/>
    </location>
</feature>
<reference evidence="2 3" key="1">
    <citation type="journal article" date="2024" name="Microbiol. Resour. Announc.">
        <title>Genome annotations for the ascomycete fungi Trichoderma harzianum, Trichoderma aggressivum, and Purpureocillium lilacinum.</title>
        <authorList>
            <person name="Beijen E.P.W."/>
            <person name="Ohm R.A."/>
        </authorList>
    </citation>
    <scope>NUCLEOTIDE SEQUENCE [LARGE SCALE GENOMIC DNA]</scope>
    <source>
        <strain evidence="2 3">CBS 150709</strain>
    </source>
</reference>
<proteinExistence type="predicted"/>
<keyword evidence="3" id="KW-1185">Reference proteome</keyword>
<sequence>MRFDSTTTTNSGPGSLLQWGPRPRRASTKSRDASMQLGHVALLLLLCPPASSSPHFLLLLSFWRQAGRQASSTIYEGPPSPRPALHPITSTAARPRASGRIPGGGPGLSVPRRGARRLHAGSSPGAGPGWTLSFSPLFLSFSALLSQLLPLWPDARPAAVVREVPVPTAVDDTTPAIREARFSTRAQEEASIRCLPPLARPAAAWGGSPQTGGSGDVAPPGRRQVGGGDDMEPELAAPSERAKAKGPETDSGGDWSPPIHPVCASRRDVMPRRHSPSSTSISSALAEKVRMSSPCDACIAPQPSPATYPPAPVQGPVVSSTHQLQAN</sequence>
<dbReference type="EMBL" id="JAWRVI010000048">
    <property type="protein sequence ID" value="KAK4085002.1"/>
    <property type="molecule type" value="Genomic_DNA"/>
</dbReference>
<feature type="compositionally biased region" description="Polar residues" evidence="1">
    <location>
        <begin position="317"/>
        <end position="327"/>
    </location>
</feature>
<gene>
    <name evidence="2" type="ORF">Purlil1_10037</name>
</gene>
<feature type="compositionally biased region" description="Pro residues" evidence="1">
    <location>
        <begin position="302"/>
        <end position="313"/>
    </location>
</feature>
<evidence type="ECO:0000313" key="2">
    <source>
        <dbReference type="EMBL" id="KAK4085002.1"/>
    </source>
</evidence>
<organism evidence="2 3">
    <name type="scientific">Purpureocillium lilacinum</name>
    <name type="common">Paecilomyces lilacinus</name>
    <dbReference type="NCBI Taxonomy" id="33203"/>
    <lineage>
        <taxon>Eukaryota</taxon>
        <taxon>Fungi</taxon>
        <taxon>Dikarya</taxon>
        <taxon>Ascomycota</taxon>
        <taxon>Pezizomycotina</taxon>
        <taxon>Sordariomycetes</taxon>
        <taxon>Hypocreomycetidae</taxon>
        <taxon>Hypocreales</taxon>
        <taxon>Ophiocordycipitaceae</taxon>
        <taxon>Purpureocillium</taxon>
    </lineage>
</organism>
<feature type="region of interest" description="Disordered" evidence="1">
    <location>
        <begin position="1"/>
        <end position="32"/>
    </location>
</feature>
<accession>A0ABR0BNX2</accession>
<comment type="caution">
    <text evidence="2">The sequence shown here is derived from an EMBL/GenBank/DDBJ whole genome shotgun (WGS) entry which is preliminary data.</text>
</comment>
<protein>
    <submittedName>
        <fullName evidence="2">Uncharacterized protein</fullName>
    </submittedName>
</protein>
<name>A0ABR0BNX2_PURLI</name>
<feature type="region of interest" description="Disordered" evidence="1">
    <location>
        <begin position="72"/>
        <end position="109"/>
    </location>
</feature>
<evidence type="ECO:0000256" key="1">
    <source>
        <dbReference type="SAM" id="MobiDB-lite"/>
    </source>
</evidence>